<comment type="caution">
    <text evidence="2">The sequence shown here is derived from an EMBL/GenBank/DDBJ whole genome shotgun (WGS) entry which is preliminary data.</text>
</comment>
<sequence length="59" mass="6162">MASKGNATTMSSSKPSDPSTASCTPNTVGKGKEIEETQEQTNSADPSVLPRTSRYISKA</sequence>
<evidence type="ECO:0000313" key="3">
    <source>
        <dbReference type="Proteomes" id="UP001291623"/>
    </source>
</evidence>
<organism evidence="2 3">
    <name type="scientific">Anisodus tanguticus</name>
    <dbReference type="NCBI Taxonomy" id="243964"/>
    <lineage>
        <taxon>Eukaryota</taxon>
        <taxon>Viridiplantae</taxon>
        <taxon>Streptophyta</taxon>
        <taxon>Embryophyta</taxon>
        <taxon>Tracheophyta</taxon>
        <taxon>Spermatophyta</taxon>
        <taxon>Magnoliopsida</taxon>
        <taxon>eudicotyledons</taxon>
        <taxon>Gunneridae</taxon>
        <taxon>Pentapetalae</taxon>
        <taxon>asterids</taxon>
        <taxon>lamiids</taxon>
        <taxon>Solanales</taxon>
        <taxon>Solanaceae</taxon>
        <taxon>Solanoideae</taxon>
        <taxon>Hyoscyameae</taxon>
        <taxon>Anisodus</taxon>
    </lineage>
</organism>
<evidence type="ECO:0000313" key="2">
    <source>
        <dbReference type="EMBL" id="KAK4345774.1"/>
    </source>
</evidence>
<dbReference type="AlphaFoldDB" id="A0AAE1V1Z1"/>
<dbReference type="Proteomes" id="UP001291623">
    <property type="component" value="Unassembled WGS sequence"/>
</dbReference>
<dbReference type="EMBL" id="JAVYJV010000019">
    <property type="protein sequence ID" value="KAK4345774.1"/>
    <property type="molecule type" value="Genomic_DNA"/>
</dbReference>
<accession>A0AAE1V1Z1</accession>
<gene>
    <name evidence="2" type="ORF">RND71_035950</name>
</gene>
<feature type="region of interest" description="Disordered" evidence="1">
    <location>
        <begin position="1"/>
        <end position="59"/>
    </location>
</feature>
<evidence type="ECO:0000256" key="1">
    <source>
        <dbReference type="SAM" id="MobiDB-lite"/>
    </source>
</evidence>
<reference evidence="2" key="1">
    <citation type="submission" date="2023-12" db="EMBL/GenBank/DDBJ databases">
        <title>Genome assembly of Anisodus tanguticus.</title>
        <authorList>
            <person name="Wang Y.-J."/>
        </authorList>
    </citation>
    <scope>NUCLEOTIDE SEQUENCE</scope>
    <source>
        <strain evidence="2">KB-2021</strain>
        <tissue evidence="2">Leaf</tissue>
    </source>
</reference>
<proteinExistence type="predicted"/>
<name>A0AAE1V1Z1_9SOLA</name>
<keyword evidence="3" id="KW-1185">Reference proteome</keyword>
<feature type="compositionally biased region" description="Low complexity" evidence="1">
    <location>
        <begin position="8"/>
        <end position="22"/>
    </location>
</feature>
<protein>
    <submittedName>
        <fullName evidence="2">Uncharacterized protein</fullName>
    </submittedName>
</protein>